<reference evidence="1" key="1">
    <citation type="submission" date="2021-04" db="EMBL/GenBank/DDBJ databases">
        <authorList>
            <person name="Chebbi M.A.C M."/>
        </authorList>
    </citation>
    <scope>NUCLEOTIDE SEQUENCE</scope>
</reference>
<evidence type="ECO:0000313" key="2">
    <source>
        <dbReference type="Proteomes" id="UP000786811"/>
    </source>
</evidence>
<accession>A0A8J2H5D1</accession>
<comment type="caution">
    <text evidence="1">The sequence shown here is derived from an EMBL/GenBank/DDBJ whole genome shotgun (WGS) entry which is preliminary data.</text>
</comment>
<name>A0A8J2H5D1_COTCN</name>
<evidence type="ECO:0000313" key="1">
    <source>
        <dbReference type="EMBL" id="CAG5073494.1"/>
    </source>
</evidence>
<proteinExistence type="predicted"/>
<organism evidence="1 2">
    <name type="scientific">Cotesia congregata</name>
    <name type="common">Parasitoid wasp</name>
    <name type="synonym">Apanteles congregatus</name>
    <dbReference type="NCBI Taxonomy" id="51543"/>
    <lineage>
        <taxon>Eukaryota</taxon>
        <taxon>Metazoa</taxon>
        <taxon>Ecdysozoa</taxon>
        <taxon>Arthropoda</taxon>
        <taxon>Hexapoda</taxon>
        <taxon>Insecta</taxon>
        <taxon>Pterygota</taxon>
        <taxon>Neoptera</taxon>
        <taxon>Endopterygota</taxon>
        <taxon>Hymenoptera</taxon>
        <taxon>Apocrita</taxon>
        <taxon>Ichneumonoidea</taxon>
        <taxon>Braconidae</taxon>
        <taxon>Microgastrinae</taxon>
        <taxon>Cotesia</taxon>
    </lineage>
</organism>
<gene>
    <name evidence="1" type="ORF">HICCMSTLAB_LOCUS437</name>
</gene>
<dbReference type="EMBL" id="CAJNRD030001114">
    <property type="protein sequence ID" value="CAG5073494.1"/>
    <property type="molecule type" value="Genomic_DNA"/>
</dbReference>
<dbReference type="AlphaFoldDB" id="A0A8J2H5D1"/>
<keyword evidence="2" id="KW-1185">Reference proteome</keyword>
<feature type="non-terminal residue" evidence="1">
    <location>
        <position position="355"/>
    </location>
</feature>
<dbReference type="Proteomes" id="UP000786811">
    <property type="component" value="Unassembled WGS sequence"/>
</dbReference>
<dbReference type="OrthoDB" id="10034600at2759"/>
<feature type="non-terminal residue" evidence="1">
    <location>
        <position position="1"/>
    </location>
</feature>
<protein>
    <submittedName>
        <fullName evidence="1">Uncharacterized protein</fullName>
    </submittedName>
</protein>
<sequence>IKYSNIEKFNKLVKDSAVYVIGGNQDKFVYNFTDVILPEKVLNTLKLEPKFGIPLRNSVSAVPTIIKDIEFCIQIADVLGETIKIVEENRNKIRSEVVNVLMNFLKKKEPREYDDVRKNIMKTRRFLREHDELIVTRSDKGGSTVVMSKEEYINGMNNMLSDTNTYEKLTKDPTSKFQSNDIVKELLAEKEIDEADAKYLKTHNAIASKIYDLRKTPKVGFALRPVVSCVGTPSYKLASFVHRILAAWTDESFTDENLMRVRGLLRNNNYLVGFVNKVIALFLRKRDVRIENVDINVKKSYKFPFIKGLSFKIDHCLKDANAKLVLYNLYTIYVHNTINYRTDTQKLSTRLICNE</sequence>